<dbReference type="Gene3D" id="3.40.50.150">
    <property type="entry name" value="Vaccinia Virus protein VP39"/>
    <property type="match status" value="1"/>
</dbReference>
<dbReference type="PANTHER" id="PTHR43712:SF12">
    <property type="entry name" value="STERIGMATOCYSTIN 8-O-METHYLTRANSFERASE"/>
    <property type="match status" value="1"/>
</dbReference>
<sequence length="467" mass="52066">MSDSLIVQLARQITQNVEAIDQYHDAAGLRKHSFDIDTPPKYNYPPHIETARQEVFAATTDLRDLVLGPVEALKIRSESYADLVSLHVIYKFGIAESFPVGGEASFKDIAAVSGITEHNTSRLMRHGMLQHMFKEVRPGIVAHTASTQAIAEDESVKDMLGTNVDELWRSSPRVTDALQGWPTSKELSQTPYSIGTGTGAPFFAEMAKHPQRAQRFANALRQYNPDHLTLRRTLVEAYDWAALGAATIVDLGAISGGLSIRLAELYPNLRFVVTNSSAMLAQQYQQQQQQQHQHGPSSPEHENNHNHETSPRPNGTTSTSTSPSTPNGTTSPPPQAVTDRITWIPAPIFDTQPLLAHGADIYYLRFHLHSCPDAYAVRLLHGLIPCLKPGARLLLHDFVPTRWAGISAWEERQMRIIDMQQLIFLNSQTRSLAQWEALFAQADARFEFLGVTASRHGLDIFEVRWRG</sequence>
<keyword evidence="2" id="KW-0489">Methyltransferase</keyword>
<evidence type="ECO:0000313" key="3">
    <source>
        <dbReference type="Proteomes" id="UP000799437"/>
    </source>
</evidence>
<gene>
    <name evidence="2" type="ORF">EJ05DRAFT_501748</name>
</gene>
<keyword evidence="2" id="KW-0808">Transferase</keyword>
<dbReference type="PANTHER" id="PTHR43712">
    <property type="entry name" value="PUTATIVE (AFU_ORTHOLOGUE AFUA_4G14580)-RELATED"/>
    <property type="match status" value="1"/>
</dbReference>
<dbReference type="GO" id="GO:0032259">
    <property type="term" value="P:methylation"/>
    <property type="evidence" value="ECO:0007669"/>
    <property type="project" value="UniProtKB-KW"/>
</dbReference>
<proteinExistence type="predicted"/>
<dbReference type="InterPro" id="IPR036388">
    <property type="entry name" value="WH-like_DNA-bd_sf"/>
</dbReference>
<dbReference type="InterPro" id="IPR036390">
    <property type="entry name" value="WH_DNA-bd_sf"/>
</dbReference>
<dbReference type="SUPFAM" id="SSF46785">
    <property type="entry name" value="Winged helix' DNA-binding domain"/>
    <property type="match status" value="1"/>
</dbReference>
<protein>
    <submittedName>
        <fullName evidence="2">S-adenosyl-L-methionine-dependent methyltransferase</fullName>
    </submittedName>
</protein>
<feature type="compositionally biased region" description="Basic and acidic residues" evidence="1">
    <location>
        <begin position="299"/>
        <end position="310"/>
    </location>
</feature>
<dbReference type="EMBL" id="ML996574">
    <property type="protein sequence ID" value="KAF2757217.1"/>
    <property type="molecule type" value="Genomic_DNA"/>
</dbReference>
<accession>A0A6A6W6M2</accession>
<dbReference type="OrthoDB" id="2410195at2759"/>
<feature type="region of interest" description="Disordered" evidence="1">
    <location>
        <begin position="282"/>
        <end position="337"/>
    </location>
</feature>
<organism evidence="2 3">
    <name type="scientific">Pseudovirgaria hyperparasitica</name>
    <dbReference type="NCBI Taxonomy" id="470096"/>
    <lineage>
        <taxon>Eukaryota</taxon>
        <taxon>Fungi</taxon>
        <taxon>Dikarya</taxon>
        <taxon>Ascomycota</taxon>
        <taxon>Pezizomycotina</taxon>
        <taxon>Dothideomycetes</taxon>
        <taxon>Dothideomycetes incertae sedis</taxon>
        <taxon>Acrospermales</taxon>
        <taxon>Acrospermaceae</taxon>
        <taxon>Pseudovirgaria</taxon>
    </lineage>
</organism>
<dbReference type="GO" id="GO:0008168">
    <property type="term" value="F:methyltransferase activity"/>
    <property type="evidence" value="ECO:0007669"/>
    <property type="project" value="UniProtKB-KW"/>
</dbReference>
<dbReference type="GeneID" id="54488206"/>
<evidence type="ECO:0000313" key="2">
    <source>
        <dbReference type="EMBL" id="KAF2757217.1"/>
    </source>
</evidence>
<name>A0A6A6W6M2_9PEZI</name>
<dbReference type="InterPro" id="IPR016461">
    <property type="entry name" value="COMT-like"/>
</dbReference>
<dbReference type="SUPFAM" id="SSF53335">
    <property type="entry name" value="S-adenosyl-L-methionine-dependent methyltransferases"/>
    <property type="match status" value="1"/>
</dbReference>
<dbReference type="InterPro" id="IPR029063">
    <property type="entry name" value="SAM-dependent_MTases_sf"/>
</dbReference>
<dbReference type="Gene3D" id="1.10.10.10">
    <property type="entry name" value="Winged helix-like DNA-binding domain superfamily/Winged helix DNA-binding domain"/>
    <property type="match status" value="1"/>
</dbReference>
<dbReference type="RefSeq" id="XP_033599668.1">
    <property type="nucleotide sequence ID" value="XM_033747152.1"/>
</dbReference>
<keyword evidence="3" id="KW-1185">Reference proteome</keyword>
<dbReference type="AlphaFoldDB" id="A0A6A6W6M2"/>
<feature type="compositionally biased region" description="Low complexity" evidence="1">
    <location>
        <begin position="311"/>
        <end position="330"/>
    </location>
</feature>
<feature type="compositionally biased region" description="Low complexity" evidence="1">
    <location>
        <begin position="282"/>
        <end position="294"/>
    </location>
</feature>
<reference evidence="2" key="1">
    <citation type="journal article" date="2020" name="Stud. Mycol.">
        <title>101 Dothideomycetes genomes: a test case for predicting lifestyles and emergence of pathogens.</title>
        <authorList>
            <person name="Haridas S."/>
            <person name="Albert R."/>
            <person name="Binder M."/>
            <person name="Bloem J."/>
            <person name="Labutti K."/>
            <person name="Salamov A."/>
            <person name="Andreopoulos B."/>
            <person name="Baker S."/>
            <person name="Barry K."/>
            <person name="Bills G."/>
            <person name="Bluhm B."/>
            <person name="Cannon C."/>
            <person name="Castanera R."/>
            <person name="Culley D."/>
            <person name="Daum C."/>
            <person name="Ezra D."/>
            <person name="Gonzalez J."/>
            <person name="Henrissat B."/>
            <person name="Kuo A."/>
            <person name="Liang C."/>
            <person name="Lipzen A."/>
            <person name="Lutzoni F."/>
            <person name="Magnuson J."/>
            <person name="Mondo S."/>
            <person name="Nolan M."/>
            <person name="Ohm R."/>
            <person name="Pangilinan J."/>
            <person name="Park H.-J."/>
            <person name="Ramirez L."/>
            <person name="Alfaro M."/>
            <person name="Sun H."/>
            <person name="Tritt A."/>
            <person name="Yoshinaga Y."/>
            <person name="Zwiers L.-H."/>
            <person name="Turgeon B."/>
            <person name="Goodwin S."/>
            <person name="Spatafora J."/>
            <person name="Crous P."/>
            <person name="Grigoriev I."/>
        </authorList>
    </citation>
    <scope>NUCLEOTIDE SEQUENCE</scope>
    <source>
        <strain evidence="2">CBS 121739</strain>
    </source>
</reference>
<dbReference type="Proteomes" id="UP000799437">
    <property type="component" value="Unassembled WGS sequence"/>
</dbReference>
<dbReference type="PROSITE" id="PS51683">
    <property type="entry name" value="SAM_OMT_II"/>
    <property type="match status" value="1"/>
</dbReference>
<evidence type="ECO:0000256" key="1">
    <source>
        <dbReference type="SAM" id="MobiDB-lite"/>
    </source>
</evidence>